<feature type="region of interest" description="Disordered" evidence="1">
    <location>
        <begin position="144"/>
        <end position="163"/>
    </location>
</feature>
<protein>
    <submittedName>
        <fullName evidence="2">Uncharacterized protein</fullName>
    </submittedName>
</protein>
<evidence type="ECO:0000313" key="2">
    <source>
        <dbReference type="EnsemblMetazoa" id="CJA31068.1"/>
    </source>
</evidence>
<sequence length="194" mass="22748">SVAFEDDRATSPVTASTSDYIYSQKKEWTFVATCFDMVDESGHDQREREDAELLGLCDWFEEEKKRPVLNDDSDDHIPYEIFAEQGMRIRYQDPTSKSSLSSLRLNSLLRLESRPRISAAAAASQFVQIEEEENTLENQKTLFRHKKRSSRRRSRGFFHAPTHRKPISEDLSKKFQKFRKQPMRMIFGIRSSFK</sequence>
<dbReference type="AlphaFoldDB" id="A0A8R1IGS9"/>
<accession>A0A8R1IGS9</accession>
<dbReference type="EnsemblMetazoa" id="CJA31068.1">
    <property type="protein sequence ID" value="CJA31068.1"/>
    <property type="gene ID" value="WBGene00206915"/>
</dbReference>
<evidence type="ECO:0000256" key="1">
    <source>
        <dbReference type="SAM" id="MobiDB-lite"/>
    </source>
</evidence>
<organism evidence="2 3">
    <name type="scientific">Caenorhabditis japonica</name>
    <dbReference type="NCBI Taxonomy" id="281687"/>
    <lineage>
        <taxon>Eukaryota</taxon>
        <taxon>Metazoa</taxon>
        <taxon>Ecdysozoa</taxon>
        <taxon>Nematoda</taxon>
        <taxon>Chromadorea</taxon>
        <taxon>Rhabditida</taxon>
        <taxon>Rhabditina</taxon>
        <taxon>Rhabditomorpha</taxon>
        <taxon>Rhabditoidea</taxon>
        <taxon>Rhabditidae</taxon>
        <taxon>Peloderinae</taxon>
        <taxon>Caenorhabditis</taxon>
    </lineage>
</organism>
<dbReference type="Proteomes" id="UP000005237">
    <property type="component" value="Unassembled WGS sequence"/>
</dbReference>
<keyword evidence="3" id="KW-1185">Reference proteome</keyword>
<proteinExistence type="predicted"/>
<reference evidence="3" key="1">
    <citation type="submission" date="2010-08" db="EMBL/GenBank/DDBJ databases">
        <authorList>
            <consortium name="Caenorhabditis japonica Sequencing Consortium"/>
            <person name="Wilson R.K."/>
        </authorList>
    </citation>
    <scope>NUCLEOTIDE SEQUENCE [LARGE SCALE GENOMIC DNA]</scope>
    <source>
        <strain evidence="3">DF5081</strain>
    </source>
</reference>
<evidence type="ECO:0000313" key="3">
    <source>
        <dbReference type="Proteomes" id="UP000005237"/>
    </source>
</evidence>
<name>A0A8R1IGS9_CAEJA</name>
<reference evidence="2" key="2">
    <citation type="submission" date="2022-06" db="UniProtKB">
        <authorList>
            <consortium name="EnsemblMetazoa"/>
        </authorList>
    </citation>
    <scope>IDENTIFICATION</scope>
    <source>
        <strain evidence="2">DF5081</strain>
    </source>
</reference>